<keyword evidence="3" id="KW-1185">Reference proteome</keyword>
<protein>
    <submittedName>
        <fullName evidence="2">Uncharacterized protein</fullName>
    </submittedName>
</protein>
<comment type="caution">
    <text evidence="2">The sequence shown here is derived from an EMBL/GenBank/DDBJ whole genome shotgun (WGS) entry which is preliminary data.</text>
</comment>
<accession>A0ABW3MN30</accession>
<feature type="compositionally biased region" description="Basic and acidic residues" evidence="1">
    <location>
        <begin position="38"/>
        <end position="50"/>
    </location>
</feature>
<feature type="compositionally biased region" description="Pro residues" evidence="1">
    <location>
        <begin position="1"/>
        <end position="10"/>
    </location>
</feature>
<name>A0ABW3MN30_9PSEU</name>
<dbReference type="Proteomes" id="UP001597045">
    <property type="component" value="Unassembled WGS sequence"/>
</dbReference>
<feature type="non-terminal residue" evidence="2">
    <location>
        <position position="61"/>
    </location>
</feature>
<organism evidence="2 3">
    <name type="scientific">Kibdelosporangium lantanae</name>
    <dbReference type="NCBI Taxonomy" id="1497396"/>
    <lineage>
        <taxon>Bacteria</taxon>
        <taxon>Bacillati</taxon>
        <taxon>Actinomycetota</taxon>
        <taxon>Actinomycetes</taxon>
        <taxon>Pseudonocardiales</taxon>
        <taxon>Pseudonocardiaceae</taxon>
        <taxon>Kibdelosporangium</taxon>
    </lineage>
</organism>
<sequence>MSDRPYPAPPTTARNSTIRAGYNPNSITYPCRSGRYVQRAEGEQRAEDHIGQAAAQQPNGL</sequence>
<feature type="compositionally biased region" description="Polar residues" evidence="1">
    <location>
        <begin position="12"/>
        <end position="28"/>
    </location>
</feature>
<gene>
    <name evidence="2" type="ORF">ACFQ1S_44185</name>
</gene>
<feature type="region of interest" description="Disordered" evidence="1">
    <location>
        <begin position="1"/>
        <end position="61"/>
    </location>
</feature>
<evidence type="ECO:0000313" key="2">
    <source>
        <dbReference type="EMBL" id="MFD1052082.1"/>
    </source>
</evidence>
<evidence type="ECO:0000256" key="1">
    <source>
        <dbReference type="SAM" id="MobiDB-lite"/>
    </source>
</evidence>
<evidence type="ECO:0000313" key="3">
    <source>
        <dbReference type="Proteomes" id="UP001597045"/>
    </source>
</evidence>
<reference evidence="3" key="1">
    <citation type="journal article" date="2019" name="Int. J. Syst. Evol. Microbiol.">
        <title>The Global Catalogue of Microorganisms (GCM) 10K type strain sequencing project: providing services to taxonomists for standard genome sequencing and annotation.</title>
        <authorList>
            <consortium name="The Broad Institute Genomics Platform"/>
            <consortium name="The Broad Institute Genome Sequencing Center for Infectious Disease"/>
            <person name="Wu L."/>
            <person name="Ma J."/>
        </authorList>
    </citation>
    <scope>NUCLEOTIDE SEQUENCE [LARGE SCALE GENOMIC DNA]</scope>
    <source>
        <strain evidence="3">JCM 31486</strain>
    </source>
</reference>
<dbReference type="EMBL" id="JBHTIS010004115">
    <property type="protein sequence ID" value="MFD1052082.1"/>
    <property type="molecule type" value="Genomic_DNA"/>
</dbReference>
<proteinExistence type="predicted"/>